<dbReference type="SUPFAM" id="SSF81296">
    <property type="entry name" value="E set domains"/>
    <property type="match status" value="1"/>
</dbReference>
<evidence type="ECO:0000313" key="6">
    <source>
        <dbReference type="Proteomes" id="UP000231586"/>
    </source>
</evidence>
<dbReference type="Pfam" id="PF17957">
    <property type="entry name" value="Big_7"/>
    <property type="match status" value="1"/>
</dbReference>
<dbReference type="InterPro" id="IPR025141">
    <property type="entry name" value="DUF4082"/>
</dbReference>
<feature type="domain" description="SbsA Ig-like" evidence="2">
    <location>
        <begin position="1077"/>
        <end position="1171"/>
    </location>
</feature>
<sequence>MSPRSASRRITTRTHVVASARHVRNTYRRQSRVARRLIAAGATLLTLGALLPILPAAASDDPCGPSSNAIVCENSKPGTPEDQWDISGAGDSSIQGFADQVSVQDGDTINFKVDTDASAYSITIFRTGYYGGDGARKIATVQPSATLPQEQPACLWDQTTELTDCGDWSVSASWKVPADAVSGVYVARLQRTDTGGASHIIFDVRDNSSHADIVVQTSDTTWQAYNSYGGSDFYEGAANGRAYKISYNRPIITRGTVEDRSFYFSAEYPMVRFLEQNGYDVTYQSDVDTDRYGSLLTNHKVFLSSGHDEYWSGQQRKNVEAARDAGVNLAFFSGNQTYWRTRYEPGSDYRTLVSYKETWSYGKIDPANEWTGTYRDPEYAPQSEGAGIPENALAGTLYVSDVTDLPVTVSATEGKQRFWRGTGLDTMTAGQSVTLAPHTIGYESNEDQDNGFRPDGIIHLSTTEGDLTHYIQDFGMVTGLGHTVHNTTLYKAPSGALVFSTGSIQWAWGLDADHDGATAPADPRMRQATVNIFADMGAQPVTIASGLVRATGSTDTTGPTVTITSPTTGKNIANGTVVTATGTATDSGGGVVAGVEASTDGGKTWHPASGGAAWTYTYTQSGSSTASLRVRAVDDSANIGAAASVSLQTSCPCSVYGDVTPPDVDNSDNSALELGLRFTPDSDGYVTGVRFYKSRFNLGTHVGSLWSSDGQLIARATFADESDTGWQTVAFSSPAAVTAGTSYVVSYSDPRGQYSSKTWEYSLVGRDAPPLSVKGGYGAAKAGTFGSIGTFPAQSYNDSTYYVDPVFELSDASPVTVTDQWPVADSTSAGTGSTVTATFSKPVDASTVSVAVSDSAGNAVAGSTSYAAASRIATFTPSSALTPGVTYTVAVKATSVDGTTLTTGRTWSFTTAKPDSSGADCPCSLFTPDTVPDVVEDPDRGPVVLGVELSPTQDGTITGVKFYKGPDNTGTHVGSFYAADGSLLASATFTDESSSGWQTVTFATPVPVRAGERYVAAYSAPRGMYSVTVGGLASATSAPPLVTRASAGRYTYGSGMPDTSSTANYFVDVVFQRPLAAQVVSTTPGSDAYDVAAGTTVAATASEPLAGGTELTVVDAAGGTVAGTSSLSSDALTVAFVPAARLAAGATYTASLHGAKTVDGVVVPDVTWSFTVKAAASAGDCPCSLFAAAVPDVAGVGDDHSTVELGTRFTPQVDGWVSAIRFYKGPGNGGTHVGTLWTSDGTKLASVTFTDETETGWQTAALDEPVKVTAGTTYVASYLAPQGGYAATSGYFSAARTVGPLTAPGGENGVYVYGGGFPQYSWSSTSYFVDVVFDDDPAPSLTSMTPAAGAAGVSTSSTVTAVLSAAPVGATPALALSSASGGVDGVSTFETSSRTVTFTPAGELSPATKYTAKVTTEDGTVVGSWTFTTAAAVVTGPQSLWATTDEPASASWPDNGPVQVGVRVTVGSAGTVTGVRFYKGLGNGGAHVGYVWSASGARLGSGTIANETAMGWQTITLDTPVHVTAGTSLVISYYAPQGHYGVTVGGLAQPRSQGDLTTSATGGAYTYGTGFPDGTSAANYWVDLVFEKE</sequence>
<evidence type="ECO:0000259" key="2">
    <source>
        <dbReference type="Pfam" id="PF13205"/>
    </source>
</evidence>
<dbReference type="EMBL" id="PGTZ01000007">
    <property type="protein sequence ID" value="PJI94099.1"/>
    <property type="molecule type" value="Genomic_DNA"/>
</dbReference>
<dbReference type="InterPro" id="IPR014755">
    <property type="entry name" value="Cu-Rt/internalin_Ig-like"/>
</dbReference>
<dbReference type="Pfam" id="PF20254">
    <property type="entry name" value="DMFA2_C"/>
    <property type="match status" value="1"/>
</dbReference>
<organism evidence="5 6">
    <name type="scientific">Luteimicrobium subarcticum</name>
    <dbReference type="NCBI Taxonomy" id="620910"/>
    <lineage>
        <taxon>Bacteria</taxon>
        <taxon>Bacillati</taxon>
        <taxon>Actinomycetota</taxon>
        <taxon>Actinomycetes</taxon>
        <taxon>Micrococcales</taxon>
        <taxon>Luteimicrobium</taxon>
    </lineage>
</organism>
<name>A0A2M8WT68_9MICO</name>
<feature type="domain" description="DUF4082" evidence="3">
    <location>
        <begin position="1445"/>
        <end position="1582"/>
    </location>
</feature>
<reference evidence="5 6" key="1">
    <citation type="submission" date="2017-11" db="EMBL/GenBank/DDBJ databases">
        <title>Genomic Encyclopedia of Archaeal and Bacterial Type Strains, Phase II (KMG-II): From Individual Species to Whole Genera.</title>
        <authorList>
            <person name="Goeker M."/>
        </authorList>
    </citation>
    <scope>NUCLEOTIDE SEQUENCE [LARGE SCALE GENOMIC DNA]</scope>
    <source>
        <strain evidence="5 6">DSM 22413</strain>
    </source>
</reference>
<evidence type="ECO:0000259" key="3">
    <source>
        <dbReference type="Pfam" id="PF13313"/>
    </source>
</evidence>
<dbReference type="Gene3D" id="2.60.40.650">
    <property type="match status" value="1"/>
</dbReference>
<evidence type="ECO:0000256" key="1">
    <source>
        <dbReference type="ARBA" id="ARBA00022729"/>
    </source>
</evidence>
<dbReference type="Proteomes" id="UP000231586">
    <property type="component" value="Unassembled WGS sequence"/>
</dbReference>
<keyword evidence="1" id="KW-0732">Signal</keyword>
<feature type="domain" description="N,N-dimethylformamidase beta subunit-like C-terminal" evidence="4">
    <location>
        <begin position="122"/>
        <end position="513"/>
    </location>
</feature>
<proteinExistence type="predicted"/>
<feature type="domain" description="DUF4082" evidence="3">
    <location>
        <begin position="659"/>
        <end position="803"/>
    </location>
</feature>
<feature type="domain" description="SbsA Ig-like" evidence="2">
    <location>
        <begin position="1335"/>
        <end position="1429"/>
    </location>
</feature>
<keyword evidence="6" id="KW-1185">Reference proteome</keyword>
<feature type="domain" description="SbsA Ig-like" evidence="2">
    <location>
        <begin position="811"/>
        <end position="911"/>
    </location>
</feature>
<evidence type="ECO:0000313" key="5">
    <source>
        <dbReference type="EMBL" id="PJI94099.1"/>
    </source>
</evidence>
<dbReference type="Gene3D" id="2.60.40.1220">
    <property type="match status" value="1"/>
</dbReference>
<gene>
    <name evidence="5" type="ORF">CLV34_1585</name>
</gene>
<protein>
    <submittedName>
        <fullName evidence="5">Ig-like domain-containing protein</fullName>
    </submittedName>
</protein>
<dbReference type="InterPro" id="IPR046540">
    <property type="entry name" value="DMFA2_C"/>
</dbReference>
<feature type="domain" description="DUF4082" evidence="3">
    <location>
        <begin position="930"/>
        <end position="1067"/>
    </location>
</feature>
<comment type="caution">
    <text evidence="5">The sequence shown here is derived from an EMBL/GenBank/DDBJ whole genome shotgun (WGS) entry which is preliminary data.</text>
</comment>
<dbReference type="Pfam" id="PF13313">
    <property type="entry name" value="DUF4082"/>
    <property type="match status" value="4"/>
</dbReference>
<dbReference type="InterPro" id="IPR014756">
    <property type="entry name" value="Ig_E-set"/>
</dbReference>
<dbReference type="Pfam" id="PF13205">
    <property type="entry name" value="Big_5"/>
    <property type="match status" value="3"/>
</dbReference>
<accession>A0A2M8WT68</accession>
<feature type="domain" description="DUF4082" evidence="3">
    <location>
        <begin position="1189"/>
        <end position="1329"/>
    </location>
</feature>
<dbReference type="InterPro" id="IPR032812">
    <property type="entry name" value="SbsA_Ig"/>
</dbReference>
<evidence type="ECO:0000259" key="4">
    <source>
        <dbReference type="Pfam" id="PF20254"/>
    </source>
</evidence>